<evidence type="ECO:0000313" key="17">
    <source>
        <dbReference type="EMBL" id="CAF1523043.1"/>
    </source>
</evidence>
<evidence type="ECO:0000256" key="6">
    <source>
        <dbReference type="ARBA" id="ARBA00022824"/>
    </source>
</evidence>
<dbReference type="GO" id="GO:0005789">
    <property type="term" value="C:endoplasmic reticulum membrane"/>
    <property type="evidence" value="ECO:0007669"/>
    <property type="project" value="UniProtKB-SubCell"/>
</dbReference>
<dbReference type="EMBL" id="CAJOBA010004999">
    <property type="protein sequence ID" value="CAF3729916.1"/>
    <property type="molecule type" value="Genomic_DNA"/>
</dbReference>
<evidence type="ECO:0000256" key="5">
    <source>
        <dbReference type="ARBA" id="ARBA00022723"/>
    </source>
</evidence>
<dbReference type="FunFam" id="3.10.120.10:FF:000002">
    <property type="entry name" value="Cytochrome b5 type B"/>
    <property type="match status" value="1"/>
</dbReference>
<organism evidence="17 20">
    <name type="scientific">Didymodactylos carnosus</name>
    <dbReference type="NCBI Taxonomy" id="1234261"/>
    <lineage>
        <taxon>Eukaryota</taxon>
        <taxon>Metazoa</taxon>
        <taxon>Spiralia</taxon>
        <taxon>Gnathifera</taxon>
        <taxon>Rotifera</taxon>
        <taxon>Eurotatoria</taxon>
        <taxon>Bdelloidea</taxon>
        <taxon>Philodinida</taxon>
        <taxon>Philodinidae</taxon>
        <taxon>Didymodactylos</taxon>
    </lineage>
</organism>
<evidence type="ECO:0000256" key="12">
    <source>
        <dbReference type="ARBA" id="ARBA00038168"/>
    </source>
</evidence>
<keyword evidence="8" id="KW-0249">Electron transport</keyword>
<dbReference type="AlphaFoldDB" id="A0A815UN35"/>
<proteinExistence type="inferred from homology"/>
<evidence type="ECO:0000256" key="4">
    <source>
        <dbReference type="ARBA" id="ARBA00022692"/>
    </source>
</evidence>
<keyword evidence="5 14" id="KW-0479">Metal-binding</keyword>
<accession>A0A815UN35</accession>
<dbReference type="EMBL" id="CAJNOK010004995">
    <property type="protein sequence ID" value="CAF0956802.1"/>
    <property type="molecule type" value="Genomic_DNA"/>
</dbReference>
<evidence type="ECO:0000313" key="20">
    <source>
        <dbReference type="Proteomes" id="UP000663829"/>
    </source>
</evidence>
<keyword evidence="7" id="KW-0492">Microsome</keyword>
<evidence type="ECO:0000256" key="1">
    <source>
        <dbReference type="ARBA" id="ARBA00004131"/>
    </source>
</evidence>
<comment type="similarity">
    <text evidence="12 14">Belongs to the cytochrome b5 family.</text>
</comment>
<dbReference type="InterPro" id="IPR036400">
    <property type="entry name" value="Cyt_B5-like_heme/steroid_sf"/>
</dbReference>
<dbReference type="SMART" id="SM01117">
    <property type="entry name" value="Cyt-b5"/>
    <property type="match status" value="1"/>
</dbReference>
<gene>
    <name evidence="17" type="ORF">GPM918_LOCUS37641</name>
    <name evidence="16" type="ORF">OVA965_LOCUS12425</name>
    <name evidence="19" type="ORF">SRO942_LOCUS38414</name>
    <name evidence="18" type="ORF">TMI583_LOCUS12429</name>
</gene>
<dbReference type="SUPFAM" id="SSF55856">
    <property type="entry name" value="Cytochrome b5-like heme/steroid binding domain"/>
    <property type="match status" value="1"/>
</dbReference>
<dbReference type="PROSITE" id="PS00191">
    <property type="entry name" value="CYTOCHROME_B5_1"/>
    <property type="match status" value="1"/>
</dbReference>
<dbReference type="OrthoDB" id="260519at2759"/>
<protein>
    <recommendedName>
        <fullName evidence="13">Cytochrome b5</fullName>
    </recommendedName>
</protein>
<dbReference type="PANTHER" id="PTHR19359">
    <property type="entry name" value="CYTOCHROME B5"/>
    <property type="match status" value="1"/>
</dbReference>
<dbReference type="Gene3D" id="3.10.120.10">
    <property type="entry name" value="Cytochrome b5-like heme/steroid binding domain"/>
    <property type="match status" value="1"/>
</dbReference>
<evidence type="ECO:0000259" key="15">
    <source>
        <dbReference type="PROSITE" id="PS50255"/>
    </source>
</evidence>
<evidence type="ECO:0000256" key="7">
    <source>
        <dbReference type="ARBA" id="ARBA00022848"/>
    </source>
</evidence>
<evidence type="ECO:0000256" key="11">
    <source>
        <dbReference type="ARBA" id="ARBA00037877"/>
    </source>
</evidence>
<dbReference type="GO" id="GO:0046872">
    <property type="term" value="F:metal ion binding"/>
    <property type="evidence" value="ECO:0007669"/>
    <property type="project" value="UniProtKB-UniRule"/>
</dbReference>
<dbReference type="Proteomes" id="UP000682733">
    <property type="component" value="Unassembled WGS sequence"/>
</dbReference>
<name>A0A815UN35_9BILA</name>
<keyword evidence="6" id="KW-0256">Endoplasmic reticulum</keyword>
<evidence type="ECO:0000256" key="14">
    <source>
        <dbReference type="RuleBase" id="RU362121"/>
    </source>
</evidence>
<keyword evidence="3 14" id="KW-0349">Heme</keyword>
<evidence type="ECO:0000256" key="8">
    <source>
        <dbReference type="ARBA" id="ARBA00022982"/>
    </source>
</evidence>
<comment type="subcellular location">
    <subcellularLocation>
        <location evidence="1">Endoplasmic reticulum membrane</location>
        <topology evidence="1">Single-pass membrane protein</topology>
        <orientation evidence="1">Cytoplasmic side</orientation>
    </subcellularLocation>
    <subcellularLocation>
        <location evidence="11">Microsome membrane</location>
        <topology evidence="11">Single-pass membrane protein</topology>
        <orientation evidence="11">Cytoplasmic side</orientation>
    </subcellularLocation>
</comment>
<evidence type="ECO:0000256" key="10">
    <source>
        <dbReference type="ARBA" id="ARBA00023136"/>
    </source>
</evidence>
<dbReference type="Proteomes" id="UP000663829">
    <property type="component" value="Unassembled WGS sequence"/>
</dbReference>
<dbReference type="PRINTS" id="PR00363">
    <property type="entry name" value="CYTOCHROMEB5"/>
</dbReference>
<evidence type="ECO:0000313" key="18">
    <source>
        <dbReference type="EMBL" id="CAF3729916.1"/>
    </source>
</evidence>
<keyword evidence="9 14" id="KW-0408">Iron</keyword>
<dbReference type="EMBL" id="CAJNOQ010024039">
    <property type="protein sequence ID" value="CAF1523043.1"/>
    <property type="molecule type" value="Genomic_DNA"/>
</dbReference>
<evidence type="ECO:0000313" key="19">
    <source>
        <dbReference type="EMBL" id="CAF4382181.1"/>
    </source>
</evidence>
<reference evidence="17" key="1">
    <citation type="submission" date="2021-02" db="EMBL/GenBank/DDBJ databases">
        <authorList>
            <person name="Nowell W R."/>
        </authorList>
    </citation>
    <scope>NUCLEOTIDE SEQUENCE</scope>
</reference>
<dbReference type="Pfam" id="PF00173">
    <property type="entry name" value="Cyt-b5"/>
    <property type="match status" value="1"/>
</dbReference>
<dbReference type="InterPro" id="IPR018506">
    <property type="entry name" value="Cyt_B5_heme-BS"/>
</dbReference>
<evidence type="ECO:0000256" key="3">
    <source>
        <dbReference type="ARBA" id="ARBA00022617"/>
    </source>
</evidence>
<keyword evidence="14" id="KW-1133">Transmembrane helix</keyword>
<feature type="transmembrane region" description="Helical" evidence="14">
    <location>
        <begin position="112"/>
        <end position="130"/>
    </location>
</feature>
<evidence type="ECO:0000256" key="2">
    <source>
        <dbReference type="ARBA" id="ARBA00022448"/>
    </source>
</evidence>
<dbReference type="PROSITE" id="PS50255">
    <property type="entry name" value="CYTOCHROME_B5_2"/>
    <property type="match status" value="1"/>
</dbReference>
<sequence length="131" mass="14969">MTTSDRQYMTMGDVQELSKEQDKCILVIEHKVYDITPFLDEHPGGEEVLKEQHGKDATSAFEDVGHSIDARQQMEQYQIGELQVSEKKPSEKKARKVVSDEVNNESSSWMKWIIPLAIAISAVIIFKLFIK</sequence>
<dbReference type="GO" id="GO:0020037">
    <property type="term" value="F:heme binding"/>
    <property type="evidence" value="ECO:0007669"/>
    <property type="project" value="UniProtKB-UniRule"/>
</dbReference>
<keyword evidence="2" id="KW-0813">Transport</keyword>
<evidence type="ECO:0000256" key="13">
    <source>
        <dbReference type="ARBA" id="ARBA00039806"/>
    </source>
</evidence>
<keyword evidence="10 14" id="KW-0472">Membrane</keyword>
<comment type="caution">
    <text evidence="17">The sequence shown here is derived from an EMBL/GenBank/DDBJ whole genome shotgun (WGS) entry which is preliminary data.</text>
</comment>
<dbReference type="PANTHER" id="PTHR19359:SF150">
    <property type="entry name" value="CYTOCHROME B5"/>
    <property type="match status" value="1"/>
</dbReference>
<dbReference type="Proteomes" id="UP000681722">
    <property type="component" value="Unassembled WGS sequence"/>
</dbReference>
<dbReference type="Proteomes" id="UP000677228">
    <property type="component" value="Unassembled WGS sequence"/>
</dbReference>
<evidence type="ECO:0000256" key="9">
    <source>
        <dbReference type="ARBA" id="ARBA00023004"/>
    </source>
</evidence>
<feature type="domain" description="Cytochrome b5 heme-binding" evidence="15">
    <location>
        <begin position="6"/>
        <end position="83"/>
    </location>
</feature>
<keyword evidence="20" id="KW-1185">Reference proteome</keyword>
<dbReference type="InterPro" id="IPR001199">
    <property type="entry name" value="Cyt_B5-like_heme/steroid-bd"/>
</dbReference>
<dbReference type="InterPro" id="IPR050668">
    <property type="entry name" value="Cytochrome_b5"/>
</dbReference>
<dbReference type="EMBL" id="CAJOBC010089596">
    <property type="protein sequence ID" value="CAF4382181.1"/>
    <property type="molecule type" value="Genomic_DNA"/>
</dbReference>
<evidence type="ECO:0000313" key="16">
    <source>
        <dbReference type="EMBL" id="CAF0956802.1"/>
    </source>
</evidence>
<keyword evidence="4 14" id="KW-0812">Transmembrane</keyword>